<dbReference type="InterPro" id="IPR002347">
    <property type="entry name" value="SDR_fam"/>
</dbReference>
<dbReference type="EC" id="1.1.1.1" evidence="1"/>
<dbReference type="Pfam" id="PF00106">
    <property type="entry name" value="adh_short"/>
    <property type="match status" value="1"/>
</dbReference>
<dbReference type="GO" id="GO:0004022">
    <property type="term" value="F:alcohol dehydrogenase (NAD+) activity"/>
    <property type="evidence" value="ECO:0007669"/>
    <property type="project" value="UniProtKB-EC"/>
</dbReference>
<dbReference type="PANTHER" id="PTHR45458">
    <property type="entry name" value="SHORT-CHAIN DEHYDROGENASE/REDUCTASE SDR"/>
    <property type="match status" value="1"/>
</dbReference>
<dbReference type="PANTHER" id="PTHR45458:SF1">
    <property type="entry name" value="SHORT CHAIN DEHYDROGENASE"/>
    <property type="match status" value="1"/>
</dbReference>
<keyword evidence="1" id="KW-0560">Oxidoreductase</keyword>
<protein>
    <submittedName>
        <fullName evidence="1">NADH-cytochrome b5 reductase 1</fullName>
        <ecNumber evidence="1">1.1.1.1</ecNumber>
    </submittedName>
</protein>
<dbReference type="Proteomes" id="UP001439008">
    <property type="component" value="Unassembled WGS sequence"/>
</dbReference>
<evidence type="ECO:0000313" key="1">
    <source>
        <dbReference type="EMBL" id="MES1922783.1"/>
    </source>
</evidence>
<dbReference type="InterPro" id="IPR036291">
    <property type="entry name" value="NAD(P)-bd_dom_sf"/>
</dbReference>
<evidence type="ECO:0000313" key="2">
    <source>
        <dbReference type="Proteomes" id="UP001439008"/>
    </source>
</evidence>
<name>A0ABV2ASY6_9EUKA</name>
<keyword evidence="2" id="KW-1185">Reference proteome</keyword>
<dbReference type="InterPro" id="IPR052184">
    <property type="entry name" value="SDR_enzymes"/>
</dbReference>
<gene>
    <name evidence="1" type="primary">Cbr1</name>
    <name evidence="1" type="ORF">MHBO_004307</name>
</gene>
<accession>A0ABV2ASY6</accession>
<dbReference type="SUPFAM" id="SSF51735">
    <property type="entry name" value="NAD(P)-binding Rossmann-fold domains"/>
    <property type="match status" value="1"/>
</dbReference>
<dbReference type="Gene3D" id="3.40.50.720">
    <property type="entry name" value="NAD(P)-binding Rossmann-like Domain"/>
    <property type="match status" value="1"/>
</dbReference>
<reference evidence="1 2" key="1">
    <citation type="journal article" date="2024" name="BMC Biol.">
        <title>Comparative genomics of Ascetosporea gives new insight into the evolutionary basis for animal parasitism in Rhizaria.</title>
        <authorList>
            <person name="Hiltunen Thoren M."/>
            <person name="Onut-Brannstrom I."/>
            <person name="Alfjorden A."/>
            <person name="Peckova H."/>
            <person name="Swords F."/>
            <person name="Hooper C."/>
            <person name="Holzer A.S."/>
            <person name="Bass D."/>
            <person name="Burki F."/>
        </authorList>
    </citation>
    <scope>NUCLEOTIDE SEQUENCE [LARGE SCALE GENOMIC DNA]</scope>
    <source>
        <strain evidence="1">20-A016</strain>
    </source>
</reference>
<sequence>MALTYFIAGASRGIGFEFAKQLLASQNNVIAGCRKIESLRSLKSKYPENLLTLTLDVNSDSSIDSAYEDLKSRGIKNLKIDVFIQNAGVADFGDKVFDVTRETAKHVLETNSISPLMVSRKFLDMFAKPASNWCLLRLEWVRYLKTQVLPLFFTE</sequence>
<organism evidence="1 2">
    <name type="scientific">Bonamia ostreae</name>
    <dbReference type="NCBI Taxonomy" id="126728"/>
    <lineage>
        <taxon>Eukaryota</taxon>
        <taxon>Sar</taxon>
        <taxon>Rhizaria</taxon>
        <taxon>Endomyxa</taxon>
        <taxon>Ascetosporea</taxon>
        <taxon>Haplosporida</taxon>
        <taxon>Bonamia</taxon>
    </lineage>
</organism>
<dbReference type="EMBL" id="JBDODL010003701">
    <property type="protein sequence ID" value="MES1922783.1"/>
    <property type="molecule type" value="Genomic_DNA"/>
</dbReference>
<proteinExistence type="predicted"/>
<comment type="caution">
    <text evidence="1">The sequence shown here is derived from an EMBL/GenBank/DDBJ whole genome shotgun (WGS) entry which is preliminary data.</text>
</comment>